<dbReference type="Pfam" id="PF05225">
    <property type="entry name" value="HTH_psq"/>
    <property type="match status" value="1"/>
</dbReference>
<dbReference type="GeneID" id="101853723"/>
<dbReference type="InterPro" id="IPR006600">
    <property type="entry name" value="HTH_CenpB_DNA-bd_dom"/>
</dbReference>
<feature type="compositionally biased region" description="Basic and acidic residues" evidence="5">
    <location>
        <begin position="663"/>
        <end position="692"/>
    </location>
</feature>
<dbReference type="InterPro" id="IPR036397">
    <property type="entry name" value="RNaseH_sf"/>
</dbReference>
<dbReference type="RefSeq" id="XP_005105750.1">
    <property type="nucleotide sequence ID" value="XM_005105693.3"/>
</dbReference>
<proteinExistence type="predicted"/>
<dbReference type="InterPro" id="IPR050863">
    <property type="entry name" value="CenT-Element_Derived"/>
</dbReference>
<keyword evidence="3" id="KW-0539">Nucleus</keyword>
<dbReference type="Gene3D" id="1.10.10.60">
    <property type="entry name" value="Homeodomain-like"/>
    <property type="match status" value="1"/>
</dbReference>
<organism evidence="7 8">
    <name type="scientific">Aplysia californica</name>
    <name type="common">California sea hare</name>
    <dbReference type="NCBI Taxonomy" id="6500"/>
    <lineage>
        <taxon>Eukaryota</taxon>
        <taxon>Metazoa</taxon>
        <taxon>Spiralia</taxon>
        <taxon>Lophotrochozoa</taxon>
        <taxon>Mollusca</taxon>
        <taxon>Gastropoda</taxon>
        <taxon>Heterobranchia</taxon>
        <taxon>Euthyneura</taxon>
        <taxon>Tectipleura</taxon>
        <taxon>Aplysiida</taxon>
        <taxon>Aplysioidea</taxon>
        <taxon>Aplysiidae</taxon>
        <taxon>Aplysia</taxon>
    </lineage>
</organism>
<dbReference type="InterPro" id="IPR007889">
    <property type="entry name" value="HTH_Psq"/>
</dbReference>
<feature type="region of interest" description="Disordered" evidence="5">
    <location>
        <begin position="500"/>
        <end position="564"/>
    </location>
</feature>
<dbReference type="SUPFAM" id="SSF46689">
    <property type="entry name" value="Homeodomain-like"/>
    <property type="match status" value="1"/>
</dbReference>
<keyword evidence="4" id="KW-0175">Coiled coil</keyword>
<evidence type="ECO:0000256" key="5">
    <source>
        <dbReference type="SAM" id="MobiDB-lite"/>
    </source>
</evidence>
<evidence type="ECO:0000313" key="8">
    <source>
        <dbReference type="RefSeq" id="XP_005105750.1"/>
    </source>
</evidence>
<dbReference type="InterPro" id="IPR004875">
    <property type="entry name" value="DDE_SF_endonuclease_dom"/>
</dbReference>
<evidence type="ECO:0000256" key="4">
    <source>
        <dbReference type="SAM" id="Coils"/>
    </source>
</evidence>
<feature type="compositionally biased region" description="Pro residues" evidence="5">
    <location>
        <begin position="529"/>
        <end position="540"/>
    </location>
</feature>
<reference evidence="8" key="1">
    <citation type="submission" date="2025-08" db="UniProtKB">
        <authorList>
            <consortium name="RefSeq"/>
        </authorList>
    </citation>
    <scope>IDENTIFICATION</scope>
</reference>
<evidence type="ECO:0000256" key="1">
    <source>
        <dbReference type="ARBA" id="ARBA00004123"/>
    </source>
</evidence>
<dbReference type="PANTHER" id="PTHR19303:SF74">
    <property type="entry name" value="POGO TRANSPOSABLE ELEMENT WITH KRAB DOMAIN"/>
    <property type="match status" value="1"/>
</dbReference>
<gene>
    <name evidence="8" type="primary">LOC101853723</name>
</gene>
<dbReference type="PROSITE" id="PS51253">
    <property type="entry name" value="HTH_CENPB"/>
    <property type="match status" value="1"/>
</dbReference>
<sequence>MESDFAKSDNDKKVVVSYEDYCDLVSVEHECNTRADHMNRTKEEIKKLETEVEKLKMEAQWCFDERGNRIIATAEQQALEISQKIMEHPQLMEETQMESYTQETLERAIELVKGKHMSLNGASKTFNIPYSTLGDKIRGRRPVKAQPKTVLSIEKELKLVAWLQESSKLGFGRTREDLKDAVKKILDAEKRTTIFKDNRPGKDWFQAFFKRHPHLSLSERALQVLGKEQAVVTRDSLNTWFQEMKEYIDQQDASLLTSPDRIFNAGESGFSVCPKTKKVISETGAKHVNALTSGSRQQVTTLACISANGRYLLPLLIFPYKRDPPYNALEGFEQAFFNKSDNGRITEGVFLSFLRDIFIPHLAREGMKRPVVLFVAGHSSHSSLEVSDLCSENGVILYCLKAHSSHLTQPLNQAFFEAIKPAWQEEVRKFVTDNMKPVTLGTFAGVLKKAWTTAAQPETATRGFKKAGLFPYNPDVVLTSDKLKPSCTFTGSPAPTFHLLPTSSPSVPPTSSASVPSTSSPSAPSTSSPFPPPSSSPSAPPTSSASAPLTSSASEPSTTSQTRHHRLKQIFSMNFKLGEEKVDLFLKRYETGYDLKIDPDYNMWSSLMYDIEQLAPPPLPQPSAGALKPQTITDKVLTLQSCSKNKGVKRPQPPVPQCIGGNDYKEMILTKKRKAEEEQQQKEERKKQSEQR</sequence>
<dbReference type="InterPro" id="IPR009057">
    <property type="entry name" value="Homeodomain-like_sf"/>
</dbReference>
<accession>A0ABM0K0B5</accession>
<protein>
    <submittedName>
        <fullName evidence="8">Uncharacterized protein LOC101853723</fullName>
    </submittedName>
</protein>
<comment type="subcellular location">
    <subcellularLocation>
        <location evidence="1">Nucleus</location>
    </subcellularLocation>
</comment>
<feature type="coiled-coil region" evidence="4">
    <location>
        <begin position="38"/>
        <end position="65"/>
    </location>
</feature>
<feature type="domain" description="HTH CENPB-type" evidence="6">
    <location>
        <begin position="143"/>
        <end position="218"/>
    </location>
</feature>
<keyword evidence="2" id="KW-0238">DNA-binding</keyword>
<feature type="region of interest" description="Disordered" evidence="5">
    <location>
        <begin position="643"/>
        <end position="692"/>
    </location>
</feature>
<keyword evidence="7" id="KW-1185">Reference proteome</keyword>
<feature type="compositionally biased region" description="Low complexity" evidence="5">
    <location>
        <begin position="541"/>
        <end position="560"/>
    </location>
</feature>
<dbReference type="Gene3D" id="3.30.420.10">
    <property type="entry name" value="Ribonuclease H-like superfamily/Ribonuclease H"/>
    <property type="match status" value="1"/>
</dbReference>
<evidence type="ECO:0000313" key="7">
    <source>
        <dbReference type="Proteomes" id="UP000694888"/>
    </source>
</evidence>
<name>A0ABM0K0B5_APLCA</name>
<dbReference type="Pfam" id="PF03184">
    <property type="entry name" value="DDE_1"/>
    <property type="match status" value="1"/>
</dbReference>
<feature type="compositionally biased region" description="Low complexity" evidence="5">
    <location>
        <begin position="501"/>
        <end position="528"/>
    </location>
</feature>
<evidence type="ECO:0000256" key="3">
    <source>
        <dbReference type="ARBA" id="ARBA00023242"/>
    </source>
</evidence>
<dbReference type="PANTHER" id="PTHR19303">
    <property type="entry name" value="TRANSPOSON"/>
    <property type="match status" value="1"/>
</dbReference>
<evidence type="ECO:0000256" key="2">
    <source>
        <dbReference type="ARBA" id="ARBA00023125"/>
    </source>
</evidence>
<evidence type="ECO:0000259" key="6">
    <source>
        <dbReference type="PROSITE" id="PS51253"/>
    </source>
</evidence>
<dbReference type="Proteomes" id="UP000694888">
    <property type="component" value="Unplaced"/>
</dbReference>